<dbReference type="EC" id="2.4.99.17" evidence="5"/>
<dbReference type="NCBIfam" id="TIGR00113">
    <property type="entry name" value="queA"/>
    <property type="match status" value="1"/>
</dbReference>
<evidence type="ECO:0000313" key="7">
    <source>
        <dbReference type="Proteomes" id="UP001451571"/>
    </source>
</evidence>
<keyword evidence="2 5" id="KW-0808">Transferase</keyword>
<gene>
    <name evidence="5 6" type="primary">queA</name>
    <name evidence="6" type="ORF">V6984_13705</name>
</gene>
<dbReference type="Gene3D" id="2.40.10.240">
    <property type="entry name" value="QueA-like"/>
    <property type="match status" value="1"/>
</dbReference>
<evidence type="ECO:0000256" key="2">
    <source>
        <dbReference type="ARBA" id="ARBA00022679"/>
    </source>
</evidence>
<name>A0ABZ3ETB4_9FIRM</name>
<dbReference type="NCBIfam" id="NF001140">
    <property type="entry name" value="PRK00147.1"/>
    <property type="match status" value="1"/>
</dbReference>
<dbReference type="SUPFAM" id="SSF111337">
    <property type="entry name" value="QueA-like"/>
    <property type="match status" value="1"/>
</dbReference>
<comment type="pathway">
    <text evidence="5">tRNA modification; tRNA-queuosine biosynthesis.</text>
</comment>
<evidence type="ECO:0000256" key="5">
    <source>
        <dbReference type="HAMAP-Rule" id="MF_00113"/>
    </source>
</evidence>
<dbReference type="Proteomes" id="UP001451571">
    <property type="component" value="Chromosome"/>
</dbReference>
<dbReference type="Pfam" id="PF02547">
    <property type="entry name" value="Queuosine_synth"/>
    <property type="match status" value="1"/>
</dbReference>
<evidence type="ECO:0000256" key="1">
    <source>
        <dbReference type="ARBA" id="ARBA00022490"/>
    </source>
</evidence>
<dbReference type="HAMAP" id="MF_00113">
    <property type="entry name" value="QueA"/>
    <property type="match status" value="1"/>
</dbReference>
<dbReference type="InterPro" id="IPR042119">
    <property type="entry name" value="QueA_dom2"/>
</dbReference>
<comment type="function">
    <text evidence="5">Transfers and isomerizes the ribose moiety from AdoMet to the 7-aminomethyl group of 7-deazaguanine (preQ1-tRNA) to give epoxyqueuosine (oQ-tRNA).</text>
</comment>
<evidence type="ECO:0000256" key="3">
    <source>
        <dbReference type="ARBA" id="ARBA00022691"/>
    </source>
</evidence>
<dbReference type="RefSeq" id="WP_342756182.1">
    <property type="nucleotide sequence ID" value="NZ_CP146256.1"/>
</dbReference>
<keyword evidence="1 5" id="KW-0963">Cytoplasm</keyword>
<dbReference type="InterPro" id="IPR003699">
    <property type="entry name" value="QueA"/>
</dbReference>
<proteinExistence type="inferred from homology"/>
<dbReference type="GO" id="GO:0051075">
    <property type="term" value="F:S-adenosylmethionine:tRNA ribosyltransferase-isomerase activity"/>
    <property type="evidence" value="ECO:0007669"/>
    <property type="project" value="UniProtKB-EC"/>
</dbReference>
<evidence type="ECO:0000256" key="4">
    <source>
        <dbReference type="ARBA" id="ARBA00022785"/>
    </source>
</evidence>
<sequence length="351" mass="39422">MEEFKKSDFYFDLPQELIAQDPLEDRSGSRLLMLNKDTGEVMHRIFRDITDYLEPGDCLVLNDTKVIPARLLGTKADTGAAIEVLLLKRQENDIWEALVKPGKKARPGTVISFGDGILTGEVLDVVDEGNRLIQFCYEGIFEEVLDRLGEMPLPPYITHKLQDKNRYQTVYAKYEGSAAAPTAGLHFTKELIGKIEEKGVKIAYVTLHVGLGTFRPVKADNILEHHMHSEYYQVTKEAADMINGTKRNGKRVICVGTTSCRTVESAADENGVLHPGCDNTEIFIYPGYRFKILDGLITNFHLPESTLVMLVSALAGREHVLGAYEEAIREKYRFFSFGDAMFITDSFTKSI</sequence>
<reference evidence="6 7" key="1">
    <citation type="submission" date="2024-02" db="EMBL/GenBank/DDBJ databases">
        <title>Bacterial strain from lacustrine sediment.</title>
        <authorList>
            <person name="Petit C."/>
            <person name="Fadhlaoui K."/>
        </authorList>
    </citation>
    <scope>NUCLEOTIDE SEQUENCE [LARGE SCALE GENOMIC DNA]</scope>
    <source>
        <strain evidence="6 7">IPX-CK</strain>
    </source>
</reference>
<keyword evidence="6" id="KW-0328">Glycosyltransferase</keyword>
<dbReference type="InterPro" id="IPR042118">
    <property type="entry name" value="QueA_dom1"/>
</dbReference>
<comment type="catalytic activity">
    <reaction evidence="5">
        <text>7-aminomethyl-7-carbaguanosine(34) in tRNA + S-adenosyl-L-methionine = epoxyqueuosine(34) in tRNA + adenine + L-methionine + 2 H(+)</text>
        <dbReference type="Rhea" id="RHEA:32155"/>
        <dbReference type="Rhea" id="RHEA-COMP:10342"/>
        <dbReference type="Rhea" id="RHEA-COMP:18582"/>
        <dbReference type="ChEBI" id="CHEBI:15378"/>
        <dbReference type="ChEBI" id="CHEBI:16708"/>
        <dbReference type="ChEBI" id="CHEBI:57844"/>
        <dbReference type="ChEBI" id="CHEBI:59789"/>
        <dbReference type="ChEBI" id="CHEBI:82833"/>
        <dbReference type="ChEBI" id="CHEBI:194443"/>
        <dbReference type="EC" id="2.4.99.17"/>
    </reaction>
</comment>
<evidence type="ECO:0000313" key="6">
    <source>
        <dbReference type="EMBL" id="XAH72567.1"/>
    </source>
</evidence>
<accession>A0ABZ3ETB4</accession>
<organism evidence="6 7">
    <name type="scientific">Kineothrix sedimenti</name>
    <dbReference type="NCBI Taxonomy" id="3123317"/>
    <lineage>
        <taxon>Bacteria</taxon>
        <taxon>Bacillati</taxon>
        <taxon>Bacillota</taxon>
        <taxon>Clostridia</taxon>
        <taxon>Lachnospirales</taxon>
        <taxon>Lachnospiraceae</taxon>
        <taxon>Kineothrix</taxon>
    </lineage>
</organism>
<dbReference type="Gene3D" id="3.40.1780.10">
    <property type="entry name" value="QueA-like"/>
    <property type="match status" value="1"/>
</dbReference>
<protein>
    <recommendedName>
        <fullName evidence="5">S-adenosylmethionine:tRNA ribosyltransferase-isomerase</fullName>
        <ecNumber evidence="5">2.4.99.17</ecNumber>
    </recommendedName>
    <alternativeName>
        <fullName evidence="5">Queuosine biosynthesis protein QueA</fullName>
    </alternativeName>
</protein>
<dbReference type="EMBL" id="CP146256">
    <property type="protein sequence ID" value="XAH72567.1"/>
    <property type="molecule type" value="Genomic_DNA"/>
</dbReference>
<keyword evidence="7" id="KW-1185">Reference proteome</keyword>
<comment type="similarity">
    <text evidence="5">Belongs to the QueA family.</text>
</comment>
<comment type="subunit">
    <text evidence="5">Monomer.</text>
</comment>
<comment type="subcellular location">
    <subcellularLocation>
        <location evidence="5">Cytoplasm</location>
    </subcellularLocation>
</comment>
<dbReference type="InterPro" id="IPR036100">
    <property type="entry name" value="QueA_sf"/>
</dbReference>
<keyword evidence="3 5" id="KW-0949">S-adenosyl-L-methionine</keyword>
<dbReference type="PANTHER" id="PTHR30307:SF0">
    <property type="entry name" value="S-ADENOSYLMETHIONINE:TRNA RIBOSYLTRANSFERASE-ISOMERASE"/>
    <property type="match status" value="1"/>
</dbReference>
<dbReference type="PANTHER" id="PTHR30307">
    <property type="entry name" value="S-ADENOSYLMETHIONINE:TRNA RIBOSYLTRANSFERASE-ISOMERASE"/>
    <property type="match status" value="1"/>
</dbReference>
<keyword evidence="4 5" id="KW-0671">Queuosine biosynthesis</keyword>